<proteinExistence type="predicted"/>
<feature type="signal peptide" evidence="2">
    <location>
        <begin position="1"/>
        <end position="18"/>
    </location>
</feature>
<organism evidence="3 4">
    <name type="scientific">Wickerhamomyces ciferrii (strain ATCC 14091 / BCRC 22168 / CBS 111 / JCM 3599 / NBRC 0793 / NRRL Y-1031 F-60-10)</name>
    <name type="common">Yeast</name>
    <name type="synonym">Pichia ciferrii</name>
    <dbReference type="NCBI Taxonomy" id="1206466"/>
    <lineage>
        <taxon>Eukaryota</taxon>
        <taxon>Fungi</taxon>
        <taxon>Dikarya</taxon>
        <taxon>Ascomycota</taxon>
        <taxon>Saccharomycotina</taxon>
        <taxon>Saccharomycetes</taxon>
        <taxon>Phaffomycetales</taxon>
        <taxon>Wickerhamomycetaceae</taxon>
        <taxon>Wickerhamomyces</taxon>
    </lineage>
</organism>
<keyword evidence="2" id="KW-0732">Signal</keyword>
<protein>
    <submittedName>
        <fullName evidence="3">Cell wall protein</fullName>
    </submittedName>
</protein>
<name>K0KF86_WICCF</name>
<dbReference type="InParanoid" id="K0KF86"/>
<evidence type="ECO:0000256" key="1">
    <source>
        <dbReference type="SAM" id="MobiDB-lite"/>
    </source>
</evidence>
<comment type="caution">
    <text evidence="3">The sequence shown here is derived from an EMBL/GenBank/DDBJ whole genome shotgun (WGS) entry which is preliminary data.</text>
</comment>
<sequence length="192" mass="19837">MQFINVASLLALASYVVADSESFGLLVIRSGSAYQNSGITKDGDILAVGGSDYVEGVIDDEGHFKVGDKYVSSNNGKFIVGDSKDSDFAIKDGYLTFHDSQGFTISDSTSRLSLPVGDDTTYALKAISKEGQSVSDFSPSGKKSDDKPASNNTSNTSSSIVPPIYTQTDNGAAGMAKIGLGAGLAAVAALLI</sequence>
<keyword evidence="4" id="KW-1185">Reference proteome</keyword>
<dbReference type="EMBL" id="CAIF01000089">
    <property type="protein sequence ID" value="CCH43765.1"/>
    <property type="molecule type" value="Genomic_DNA"/>
</dbReference>
<dbReference type="Proteomes" id="UP000009328">
    <property type="component" value="Unassembled WGS sequence"/>
</dbReference>
<dbReference type="AlphaFoldDB" id="K0KF86"/>
<feature type="compositionally biased region" description="Low complexity" evidence="1">
    <location>
        <begin position="150"/>
        <end position="159"/>
    </location>
</feature>
<dbReference type="HOGENOM" id="CLU_054077_0_0_1"/>
<gene>
    <name evidence="3" type="ORF">BN7_3319</name>
</gene>
<feature type="region of interest" description="Disordered" evidence="1">
    <location>
        <begin position="133"/>
        <end position="163"/>
    </location>
</feature>
<dbReference type="FunCoup" id="K0KF86">
    <property type="interactions" value="55"/>
</dbReference>
<evidence type="ECO:0000256" key="2">
    <source>
        <dbReference type="SAM" id="SignalP"/>
    </source>
</evidence>
<evidence type="ECO:0000313" key="4">
    <source>
        <dbReference type="Proteomes" id="UP000009328"/>
    </source>
</evidence>
<accession>K0KF86</accession>
<feature type="chain" id="PRO_5003837530" evidence="2">
    <location>
        <begin position="19"/>
        <end position="192"/>
    </location>
</feature>
<reference evidence="3 4" key="1">
    <citation type="journal article" date="2012" name="Eukaryot. Cell">
        <title>Draft genome sequence of Wickerhamomyces ciferrii NRRL Y-1031 F-60-10.</title>
        <authorList>
            <person name="Schneider J."/>
            <person name="Andrea H."/>
            <person name="Blom J."/>
            <person name="Jaenicke S."/>
            <person name="Ruckert C."/>
            <person name="Schorsch C."/>
            <person name="Szczepanowski R."/>
            <person name="Farwick M."/>
            <person name="Goesmann A."/>
            <person name="Puhler A."/>
            <person name="Schaffer S."/>
            <person name="Tauch A."/>
            <person name="Kohler T."/>
            <person name="Brinkrolf K."/>
        </authorList>
    </citation>
    <scope>NUCLEOTIDE SEQUENCE [LARGE SCALE GENOMIC DNA]</scope>
    <source>
        <strain evidence="4">ATCC 14091 / BCRC 22168 / CBS 111 / JCM 3599 / NBRC 0793 / NRRL Y-1031 F-60-10</strain>
    </source>
</reference>
<evidence type="ECO:0000313" key="3">
    <source>
        <dbReference type="EMBL" id="CCH43765.1"/>
    </source>
</evidence>